<accession>A0ABV6EAY8</accession>
<evidence type="ECO:0000313" key="2">
    <source>
        <dbReference type="EMBL" id="MFC0226175.1"/>
    </source>
</evidence>
<evidence type="ECO:0000256" key="1">
    <source>
        <dbReference type="SAM" id="Phobius"/>
    </source>
</evidence>
<keyword evidence="1" id="KW-0812">Transmembrane</keyword>
<dbReference type="Proteomes" id="UP001589792">
    <property type="component" value="Unassembled WGS sequence"/>
</dbReference>
<evidence type="ECO:0000313" key="3">
    <source>
        <dbReference type="Proteomes" id="UP001589792"/>
    </source>
</evidence>
<name>A0ABV6EAY8_9GAMM</name>
<keyword evidence="1" id="KW-0472">Membrane</keyword>
<organism evidence="2 3">
    <name type="scientific">Serratia aquatilis</name>
    <dbReference type="NCBI Taxonomy" id="1737515"/>
    <lineage>
        <taxon>Bacteria</taxon>
        <taxon>Pseudomonadati</taxon>
        <taxon>Pseudomonadota</taxon>
        <taxon>Gammaproteobacteria</taxon>
        <taxon>Enterobacterales</taxon>
        <taxon>Yersiniaceae</taxon>
        <taxon>Serratia</taxon>
    </lineage>
</organism>
<protein>
    <submittedName>
        <fullName evidence="2">Uncharacterized protein</fullName>
    </submittedName>
</protein>
<gene>
    <name evidence="2" type="ORF">ACFFJ3_06620</name>
</gene>
<comment type="caution">
    <text evidence="2">The sequence shown here is derived from an EMBL/GenBank/DDBJ whole genome shotgun (WGS) entry which is preliminary data.</text>
</comment>
<feature type="transmembrane region" description="Helical" evidence="1">
    <location>
        <begin position="57"/>
        <end position="74"/>
    </location>
</feature>
<feature type="transmembrane region" description="Helical" evidence="1">
    <location>
        <begin position="12"/>
        <end position="37"/>
    </location>
</feature>
<dbReference type="EMBL" id="JBHLXG010000004">
    <property type="protein sequence ID" value="MFC0226175.1"/>
    <property type="molecule type" value="Genomic_DNA"/>
</dbReference>
<proteinExistence type="predicted"/>
<reference evidence="2 3" key="1">
    <citation type="submission" date="2024-09" db="EMBL/GenBank/DDBJ databases">
        <authorList>
            <person name="Sun Q."/>
            <person name="Mori K."/>
        </authorList>
    </citation>
    <scope>NUCLEOTIDE SEQUENCE [LARGE SCALE GENOMIC DNA]</scope>
    <source>
        <strain evidence="2 3">CCM 8626</strain>
    </source>
</reference>
<keyword evidence="1" id="KW-1133">Transmembrane helix</keyword>
<keyword evidence="3" id="KW-1185">Reference proteome</keyword>
<dbReference type="RefSeq" id="WP_380673867.1">
    <property type="nucleotide sequence ID" value="NZ_CP173186.1"/>
</dbReference>
<sequence length="82" mass="9220">MGKININDLFLLIFYCVCILCFAVVLGYVIAAVIVYFKIGIFNLNWEIIIPETVRKGGIGGVILGFGIWIKGKLNERKNKNQ</sequence>